<evidence type="ECO:0000313" key="3">
    <source>
        <dbReference type="Proteomes" id="UP000198510"/>
    </source>
</evidence>
<name>A0A1G9UXG0_9BACT</name>
<feature type="compositionally biased region" description="Basic and acidic residues" evidence="1">
    <location>
        <begin position="18"/>
        <end position="30"/>
    </location>
</feature>
<dbReference type="Proteomes" id="UP000198510">
    <property type="component" value="Unassembled WGS sequence"/>
</dbReference>
<gene>
    <name evidence="2" type="ORF">SAMN05421823_11827</name>
</gene>
<evidence type="ECO:0000313" key="2">
    <source>
        <dbReference type="EMBL" id="SDM64651.1"/>
    </source>
</evidence>
<protein>
    <submittedName>
        <fullName evidence="2">Uncharacterized protein</fullName>
    </submittedName>
</protein>
<proteinExistence type="predicted"/>
<organism evidence="2 3">
    <name type="scientific">Catalinimonas alkaloidigena</name>
    <dbReference type="NCBI Taxonomy" id="1075417"/>
    <lineage>
        <taxon>Bacteria</taxon>
        <taxon>Pseudomonadati</taxon>
        <taxon>Bacteroidota</taxon>
        <taxon>Cytophagia</taxon>
        <taxon>Cytophagales</taxon>
        <taxon>Catalimonadaceae</taxon>
        <taxon>Catalinimonas</taxon>
    </lineage>
</organism>
<feature type="region of interest" description="Disordered" evidence="1">
    <location>
        <begin position="16"/>
        <end position="35"/>
    </location>
</feature>
<accession>A0A1G9UXG0</accession>
<dbReference type="RefSeq" id="WP_089688489.1">
    <property type="nucleotide sequence ID" value="NZ_FNFO01000018.1"/>
</dbReference>
<sequence length="90" mass="10612">MKKVKKAFALNELYTPDKQTDKADEEKQKESPVVSARAAASSERVKVNLFLHARYKQLIKIGKREEKFDSQAEFVEHIFEQYFRGKEYNQ</sequence>
<evidence type="ECO:0000256" key="1">
    <source>
        <dbReference type="SAM" id="MobiDB-lite"/>
    </source>
</evidence>
<dbReference type="AlphaFoldDB" id="A0A1G9UXG0"/>
<keyword evidence="3" id="KW-1185">Reference proteome</keyword>
<reference evidence="2 3" key="1">
    <citation type="submission" date="2016-10" db="EMBL/GenBank/DDBJ databases">
        <authorList>
            <person name="de Groot N.N."/>
        </authorList>
    </citation>
    <scope>NUCLEOTIDE SEQUENCE [LARGE SCALE GENOMIC DNA]</scope>
    <source>
        <strain evidence="2 3">DSM 25186</strain>
    </source>
</reference>
<dbReference type="EMBL" id="FNFO01000018">
    <property type="protein sequence ID" value="SDM64651.1"/>
    <property type="molecule type" value="Genomic_DNA"/>
</dbReference>